<feature type="domain" description="EGF-like" evidence="11">
    <location>
        <begin position="156"/>
        <end position="198"/>
    </location>
</feature>
<feature type="domain" description="EGF-like" evidence="11">
    <location>
        <begin position="238"/>
        <end position="278"/>
    </location>
</feature>
<dbReference type="PROSITE" id="PS01186">
    <property type="entry name" value="EGF_2"/>
    <property type="match status" value="3"/>
</dbReference>
<evidence type="ECO:0000256" key="1">
    <source>
        <dbReference type="ARBA" id="ARBA00004613"/>
    </source>
</evidence>
<dbReference type="GO" id="GO:0005509">
    <property type="term" value="F:calcium ion binding"/>
    <property type="evidence" value="ECO:0007669"/>
    <property type="project" value="InterPro"/>
</dbReference>
<evidence type="ECO:0000256" key="9">
    <source>
        <dbReference type="SAM" id="MobiDB-lite"/>
    </source>
</evidence>
<keyword evidence="6" id="KW-1015">Disulfide bond</keyword>
<comment type="subcellular location">
    <subcellularLocation>
        <location evidence="1">Secreted</location>
    </subcellularLocation>
</comment>
<dbReference type="InParanoid" id="E4XRP5"/>
<keyword evidence="7" id="KW-0325">Glycoprotein</keyword>
<dbReference type="SUPFAM" id="SSF57196">
    <property type="entry name" value="EGF/Laminin"/>
    <property type="match status" value="2"/>
</dbReference>
<dbReference type="Proteomes" id="UP000001307">
    <property type="component" value="Unassembled WGS sequence"/>
</dbReference>
<dbReference type="EMBL" id="FN653121">
    <property type="protein sequence ID" value="CBY12461.1"/>
    <property type="molecule type" value="Genomic_DNA"/>
</dbReference>
<dbReference type="PANTHER" id="PTHR24034">
    <property type="entry name" value="EGF-LIKE DOMAIN-CONTAINING PROTEIN"/>
    <property type="match status" value="1"/>
</dbReference>
<dbReference type="InterPro" id="IPR049883">
    <property type="entry name" value="NOTCH1_EGF-like"/>
</dbReference>
<evidence type="ECO:0000313" key="13">
    <source>
        <dbReference type="Proteomes" id="UP000001307"/>
    </source>
</evidence>
<accession>E4XRP5</accession>
<name>E4XRP5_OIKDI</name>
<dbReference type="PANTHER" id="PTHR24034:SF204">
    <property type="entry name" value="ADHESION G PROTEIN-COUPLED RECEPTOR E1"/>
    <property type="match status" value="1"/>
</dbReference>
<dbReference type="InterPro" id="IPR009030">
    <property type="entry name" value="Growth_fac_rcpt_cys_sf"/>
</dbReference>
<dbReference type="Pfam" id="PF12662">
    <property type="entry name" value="cEGF"/>
    <property type="match status" value="1"/>
</dbReference>
<proteinExistence type="predicted"/>
<dbReference type="Pfam" id="PF14670">
    <property type="entry name" value="FXa_inhibition"/>
    <property type="match status" value="1"/>
</dbReference>
<evidence type="ECO:0000256" key="4">
    <source>
        <dbReference type="ARBA" id="ARBA00022729"/>
    </source>
</evidence>
<dbReference type="SMART" id="SM00179">
    <property type="entry name" value="EGF_CA"/>
    <property type="match status" value="6"/>
</dbReference>
<dbReference type="PROSITE" id="PS01187">
    <property type="entry name" value="EGF_CA"/>
    <property type="match status" value="2"/>
</dbReference>
<dbReference type="GO" id="GO:0005576">
    <property type="term" value="C:extracellular region"/>
    <property type="evidence" value="ECO:0007669"/>
    <property type="project" value="UniProtKB-SubCell"/>
</dbReference>
<dbReference type="InterPro" id="IPR050751">
    <property type="entry name" value="ECM_structural_protein"/>
</dbReference>
<dbReference type="SMART" id="SM00181">
    <property type="entry name" value="EGF"/>
    <property type="match status" value="5"/>
</dbReference>
<gene>
    <name evidence="12" type="ORF">GSOID_T00001833001</name>
</gene>
<evidence type="ECO:0000256" key="6">
    <source>
        <dbReference type="ARBA" id="ARBA00023157"/>
    </source>
</evidence>
<keyword evidence="10" id="KW-0812">Transmembrane</keyword>
<feature type="domain" description="EGF-like" evidence="11">
    <location>
        <begin position="74"/>
        <end position="114"/>
    </location>
</feature>
<dbReference type="InterPro" id="IPR000152">
    <property type="entry name" value="EGF-type_Asp/Asn_hydroxyl_site"/>
</dbReference>
<evidence type="ECO:0000256" key="3">
    <source>
        <dbReference type="ARBA" id="ARBA00022536"/>
    </source>
</evidence>
<dbReference type="AlphaFoldDB" id="E4XRP5"/>
<evidence type="ECO:0000256" key="5">
    <source>
        <dbReference type="ARBA" id="ARBA00022737"/>
    </source>
</evidence>
<dbReference type="FunFam" id="2.10.25.10:FF:000240">
    <property type="entry name" value="Vitamin K-dependent protein S"/>
    <property type="match status" value="1"/>
</dbReference>
<dbReference type="Gene3D" id="2.10.25.10">
    <property type="entry name" value="Laminin"/>
    <property type="match status" value="6"/>
</dbReference>
<dbReference type="Pfam" id="PF07645">
    <property type="entry name" value="EGF_CA"/>
    <property type="match status" value="3"/>
</dbReference>
<dbReference type="InterPro" id="IPR001881">
    <property type="entry name" value="EGF-like_Ca-bd_dom"/>
</dbReference>
<comment type="caution">
    <text evidence="8">Lacks conserved residue(s) required for the propagation of feature annotation.</text>
</comment>
<feature type="transmembrane region" description="Helical" evidence="10">
    <location>
        <begin position="353"/>
        <end position="377"/>
    </location>
</feature>
<keyword evidence="10" id="KW-0472">Membrane</keyword>
<keyword evidence="3 8" id="KW-0245">EGF-like domain</keyword>
<keyword evidence="10" id="KW-1133">Transmembrane helix</keyword>
<evidence type="ECO:0000256" key="10">
    <source>
        <dbReference type="SAM" id="Phobius"/>
    </source>
</evidence>
<feature type="domain" description="EGF-like" evidence="11">
    <location>
        <begin position="199"/>
        <end position="237"/>
    </location>
</feature>
<dbReference type="InterPro" id="IPR026823">
    <property type="entry name" value="cEGF"/>
</dbReference>
<dbReference type="PROSITE" id="PS00010">
    <property type="entry name" value="ASX_HYDROXYL"/>
    <property type="match status" value="4"/>
</dbReference>
<evidence type="ECO:0000256" key="8">
    <source>
        <dbReference type="PROSITE-ProRule" id="PRU00076"/>
    </source>
</evidence>
<evidence type="ECO:0000256" key="2">
    <source>
        <dbReference type="ARBA" id="ARBA00022525"/>
    </source>
</evidence>
<protein>
    <recommendedName>
        <fullName evidence="11">EGF-like domain-containing protein</fullName>
    </recommendedName>
</protein>
<evidence type="ECO:0000256" key="7">
    <source>
        <dbReference type="ARBA" id="ARBA00023180"/>
    </source>
</evidence>
<sequence length="462" mass="51195">MRRPDWSVCDAREKSSWTTFQWKTFIQKFFGMNGLRYRQSHETRKCTNTEGSYNCDECADGFELDAWYEKDCLDIDECSDNPCGENGDCINTLGSFECKCHAGFAKLENSVVCQDIDECAEENGGCDHFCENSAGSHVCTCRAGFEISRNGRSCFNINECTEGTHKCDNNGYCKDLEGGYECACKRGYELLADKRTCEDINECLNDPCGDGARCINNLGSFDCECLPGFIQRLSGCENINECEGYTNPCADSEVCMDLPGSYRCDCNEDLGWFMIRGECQQECHKKNNPCPKDHVCKKIDGFRQCRLEVTTTTTTTTTTTRSTTKKVLPIESTTPTTTTTTIVTETILGLPKVIFYVAIIGAGILLIGAIIGIILAVRSCKSTSGYDYSSGIKARGASLPMHRPNDGHGNMPDTLGTVYCGSQSGYSGRTTLPHGTDTTRSDSFRPIPPRTKQNYMSDYDYQ</sequence>
<keyword evidence="2" id="KW-0964">Secreted</keyword>
<dbReference type="PROSITE" id="PS50026">
    <property type="entry name" value="EGF_3"/>
    <property type="match status" value="4"/>
</dbReference>
<evidence type="ECO:0000313" key="12">
    <source>
        <dbReference type="EMBL" id="CBY12461.1"/>
    </source>
</evidence>
<keyword evidence="4" id="KW-0732">Signal</keyword>
<dbReference type="InterPro" id="IPR013032">
    <property type="entry name" value="EGF-like_CS"/>
</dbReference>
<keyword evidence="13" id="KW-1185">Reference proteome</keyword>
<feature type="region of interest" description="Disordered" evidence="9">
    <location>
        <begin position="426"/>
        <end position="462"/>
    </location>
</feature>
<dbReference type="InterPro" id="IPR018097">
    <property type="entry name" value="EGF_Ca-bd_CS"/>
</dbReference>
<dbReference type="SUPFAM" id="SSF57184">
    <property type="entry name" value="Growth factor receptor domain"/>
    <property type="match status" value="1"/>
</dbReference>
<reference evidence="12" key="1">
    <citation type="journal article" date="2010" name="Science">
        <title>Plasticity of animal genome architecture unmasked by rapid evolution of a pelagic tunicate.</title>
        <authorList>
            <person name="Denoeud F."/>
            <person name="Henriet S."/>
            <person name="Mungpakdee S."/>
            <person name="Aury J.M."/>
            <person name="Da Silva C."/>
            <person name="Brinkmann H."/>
            <person name="Mikhaleva J."/>
            <person name="Olsen L.C."/>
            <person name="Jubin C."/>
            <person name="Canestro C."/>
            <person name="Bouquet J.M."/>
            <person name="Danks G."/>
            <person name="Poulain J."/>
            <person name="Campsteijn C."/>
            <person name="Adamski M."/>
            <person name="Cross I."/>
            <person name="Yadetie F."/>
            <person name="Muffato M."/>
            <person name="Louis A."/>
            <person name="Butcher S."/>
            <person name="Tsagkogeorga G."/>
            <person name="Konrad A."/>
            <person name="Singh S."/>
            <person name="Jensen M.F."/>
            <person name="Cong E.H."/>
            <person name="Eikeseth-Otteraa H."/>
            <person name="Noel B."/>
            <person name="Anthouard V."/>
            <person name="Porcel B.M."/>
            <person name="Kachouri-Lafond R."/>
            <person name="Nishino A."/>
            <person name="Ugolini M."/>
            <person name="Chourrout P."/>
            <person name="Nishida H."/>
            <person name="Aasland R."/>
            <person name="Huzurbazar S."/>
            <person name="Westhof E."/>
            <person name="Delsuc F."/>
            <person name="Lehrach H."/>
            <person name="Reinhardt R."/>
            <person name="Weissenbach J."/>
            <person name="Roy S.W."/>
            <person name="Artiguenave F."/>
            <person name="Postlethwait J.H."/>
            <person name="Manak J.R."/>
            <person name="Thompson E.M."/>
            <person name="Jaillon O."/>
            <person name="Du Pasquier L."/>
            <person name="Boudinot P."/>
            <person name="Liberles D.A."/>
            <person name="Volff J.N."/>
            <person name="Philippe H."/>
            <person name="Lenhard B."/>
            <person name="Roest Crollius H."/>
            <person name="Wincker P."/>
            <person name="Chourrout D."/>
        </authorList>
    </citation>
    <scope>NUCLEOTIDE SEQUENCE [LARGE SCALE GENOMIC DNA]</scope>
</reference>
<dbReference type="InterPro" id="IPR000742">
    <property type="entry name" value="EGF"/>
</dbReference>
<evidence type="ECO:0000259" key="11">
    <source>
        <dbReference type="PROSITE" id="PS50026"/>
    </source>
</evidence>
<keyword evidence="5" id="KW-0677">Repeat</keyword>
<dbReference type="CDD" id="cd00054">
    <property type="entry name" value="EGF_CA"/>
    <property type="match status" value="3"/>
</dbReference>
<dbReference type="FunFam" id="2.10.25.10:FF:000014">
    <property type="entry name" value="Latent-transforming growth factor beta-binding protein 3"/>
    <property type="match status" value="2"/>
</dbReference>
<dbReference type="OrthoDB" id="10045365at2759"/>
<dbReference type="Pfam" id="PF12661">
    <property type="entry name" value="hEGF"/>
    <property type="match status" value="1"/>
</dbReference>
<organism evidence="12">
    <name type="scientific">Oikopleura dioica</name>
    <name type="common">Tunicate</name>
    <dbReference type="NCBI Taxonomy" id="34765"/>
    <lineage>
        <taxon>Eukaryota</taxon>
        <taxon>Metazoa</taxon>
        <taxon>Chordata</taxon>
        <taxon>Tunicata</taxon>
        <taxon>Appendicularia</taxon>
        <taxon>Copelata</taxon>
        <taxon>Oikopleuridae</taxon>
        <taxon>Oikopleura</taxon>
    </lineage>
</organism>